<dbReference type="EMBL" id="CP029346">
    <property type="protein sequence ID" value="AWL10474.1"/>
    <property type="molecule type" value="Genomic_DNA"/>
</dbReference>
<dbReference type="KEGG" id="psez:HME7025_02634"/>
<keyword evidence="3" id="KW-1185">Reference proteome</keyword>
<dbReference type="InterPro" id="IPR011486">
    <property type="entry name" value="BBP2"/>
</dbReference>
<evidence type="ECO:0000313" key="2">
    <source>
        <dbReference type="EMBL" id="AWL10474.1"/>
    </source>
</evidence>
<gene>
    <name evidence="2" type="ORF">HME7025_02634</name>
</gene>
<reference evidence="3" key="1">
    <citation type="submission" date="2018-05" db="EMBL/GenBank/DDBJ databases">
        <title>Pseudarcicella sp. HME7025 Genome sequencing and assembly.</title>
        <authorList>
            <person name="Kim H."/>
            <person name="Kang H."/>
            <person name="Joh K."/>
        </authorList>
    </citation>
    <scope>NUCLEOTIDE SEQUENCE [LARGE SCALE GENOMIC DNA]</scope>
    <source>
        <strain evidence="3">HME7025</strain>
    </source>
</reference>
<protein>
    <recommendedName>
        <fullName evidence="4">Lipid A deacylase LpxR family protein</fullName>
    </recommendedName>
</protein>
<feature type="chain" id="PRO_5015459249" description="Lipid A deacylase LpxR family protein" evidence="1">
    <location>
        <begin position="20"/>
        <end position="331"/>
    </location>
</feature>
<dbReference type="Pfam" id="PF07642">
    <property type="entry name" value="BBP2"/>
    <property type="match status" value="1"/>
</dbReference>
<evidence type="ECO:0008006" key="4">
    <source>
        <dbReference type="Google" id="ProtNLM"/>
    </source>
</evidence>
<evidence type="ECO:0000256" key="1">
    <source>
        <dbReference type="SAM" id="SignalP"/>
    </source>
</evidence>
<evidence type="ECO:0000313" key="3">
    <source>
        <dbReference type="Proteomes" id="UP000245468"/>
    </source>
</evidence>
<proteinExistence type="predicted"/>
<dbReference type="OrthoDB" id="103154at2"/>
<accession>A0A2S2DYJ4</accession>
<sequence length="331" mass="37822">MCQLKKVLLFLCFSFPLFGQPDSTSKSVFQLYGYAEGYYLIDPIQKTAHEKESFFFNHAKANQWDLNLGILGLSIKKGPLNVQMSGMLGSYSSRNLANEGKIWRNIFEMNLSYQMAKKWSILAGIFPSHIGFESAKNAENWTLSRSFVAENSPYYESGLSISYKPNQAWTYSILALRGWQHIQDFRPALGTQITYVAANSWIWNSSGFIGNEGNGLRLFHDFYWVIPLSKKVKTVLISDLGFQNEFWHGEALMMQVKLSNKWKFAGRIEQFSDRKSIILAPDSFVQSASINADFSLFPKMLFRAEWKVYHSSNETSNIHSPEYIIGVVLGK</sequence>
<name>A0A2S2DYJ4_9BACT</name>
<dbReference type="RefSeq" id="WP_109324794.1">
    <property type="nucleotide sequence ID" value="NZ_CP029346.1"/>
</dbReference>
<dbReference type="Proteomes" id="UP000245468">
    <property type="component" value="Chromosome"/>
</dbReference>
<keyword evidence="1" id="KW-0732">Signal</keyword>
<feature type="signal peptide" evidence="1">
    <location>
        <begin position="1"/>
        <end position="19"/>
    </location>
</feature>
<dbReference type="AlphaFoldDB" id="A0A2S2DYJ4"/>
<organism evidence="2 3">
    <name type="scientific">Aquirufa nivalisilvae</name>
    <dbReference type="NCBI Taxonomy" id="2516557"/>
    <lineage>
        <taxon>Bacteria</taxon>
        <taxon>Pseudomonadati</taxon>
        <taxon>Bacteroidota</taxon>
        <taxon>Cytophagia</taxon>
        <taxon>Cytophagales</taxon>
        <taxon>Flectobacillaceae</taxon>
        <taxon>Aquirufa</taxon>
    </lineage>
</organism>